<proteinExistence type="predicted"/>
<sequence length="53" mass="5926">MAGYTGFVCGPINGNYAYIPVEEVARAKNPVNTRDHKWAWVRSITNQPDFGRG</sequence>
<reference evidence="2" key="1">
    <citation type="submission" date="2020-06" db="EMBL/GenBank/DDBJ databases">
        <authorList>
            <person name="Li T."/>
            <person name="Hu X."/>
            <person name="Zhang T."/>
            <person name="Song X."/>
            <person name="Zhang H."/>
            <person name="Dai N."/>
            <person name="Sheng W."/>
            <person name="Hou X."/>
            <person name="Wei L."/>
        </authorList>
    </citation>
    <scope>NUCLEOTIDE SEQUENCE</scope>
    <source>
        <strain evidence="2">G02</strain>
        <tissue evidence="2">Leaf</tissue>
    </source>
</reference>
<keyword evidence="1" id="KW-0021">Allosteric enzyme</keyword>
<gene>
    <name evidence="2" type="ORF">Sradi_6021100</name>
</gene>
<evidence type="ECO:0000313" key="2">
    <source>
        <dbReference type="EMBL" id="KAL0306038.1"/>
    </source>
</evidence>
<dbReference type="PANTHER" id="PTHR45770">
    <property type="entry name" value="ATP-DEPENDENT 6-PHOSPHOFRUCTOKINASE 1"/>
    <property type="match status" value="1"/>
</dbReference>
<dbReference type="InterPro" id="IPR035966">
    <property type="entry name" value="PKF_sf"/>
</dbReference>
<dbReference type="EMBL" id="JACGWJ010000028">
    <property type="protein sequence ID" value="KAL0306038.1"/>
    <property type="molecule type" value="Genomic_DNA"/>
</dbReference>
<dbReference type="GO" id="GO:0003872">
    <property type="term" value="F:6-phosphofructokinase activity"/>
    <property type="evidence" value="ECO:0007669"/>
    <property type="project" value="InterPro"/>
</dbReference>
<reference evidence="2" key="2">
    <citation type="journal article" date="2024" name="Plant">
        <title>Genomic evolution and insights into agronomic trait innovations of Sesamum species.</title>
        <authorList>
            <person name="Miao H."/>
            <person name="Wang L."/>
            <person name="Qu L."/>
            <person name="Liu H."/>
            <person name="Sun Y."/>
            <person name="Le M."/>
            <person name="Wang Q."/>
            <person name="Wei S."/>
            <person name="Zheng Y."/>
            <person name="Lin W."/>
            <person name="Duan Y."/>
            <person name="Cao H."/>
            <person name="Xiong S."/>
            <person name="Wang X."/>
            <person name="Wei L."/>
            <person name="Li C."/>
            <person name="Ma Q."/>
            <person name="Ju M."/>
            <person name="Zhao R."/>
            <person name="Li G."/>
            <person name="Mu C."/>
            <person name="Tian Q."/>
            <person name="Mei H."/>
            <person name="Zhang T."/>
            <person name="Gao T."/>
            <person name="Zhang H."/>
        </authorList>
    </citation>
    <scope>NUCLEOTIDE SEQUENCE</scope>
    <source>
        <strain evidence="2">G02</strain>
    </source>
</reference>
<dbReference type="AlphaFoldDB" id="A0AAW2KJZ9"/>
<name>A0AAW2KJZ9_SESRA</name>
<dbReference type="SUPFAM" id="SSF53784">
    <property type="entry name" value="Phosphofructokinase"/>
    <property type="match status" value="1"/>
</dbReference>
<organism evidence="2">
    <name type="scientific">Sesamum radiatum</name>
    <name type="common">Black benniseed</name>
    <dbReference type="NCBI Taxonomy" id="300843"/>
    <lineage>
        <taxon>Eukaryota</taxon>
        <taxon>Viridiplantae</taxon>
        <taxon>Streptophyta</taxon>
        <taxon>Embryophyta</taxon>
        <taxon>Tracheophyta</taxon>
        <taxon>Spermatophyta</taxon>
        <taxon>Magnoliopsida</taxon>
        <taxon>eudicotyledons</taxon>
        <taxon>Gunneridae</taxon>
        <taxon>Pentapetalae</taxon>
        <taxon>asterids</taxon>
        <taxon>lamiids</taxon>
        <taxon>Lamiales</taxon>
        <taxon>Pedaliaceae</taxon>
        <taxon>Sesamum</taxon>
    </lineage>
</organism>
<protein>
    <submittedName>
        <fullName evidence="2">ATP-dependent 6-phosphofructokinase</fullName>
    </submittedName>
</protein>
<dbReference type="InterPro" id="IPR050929">
    <property type="entry name" value="PFKA"/>
</dbReference>
<evidence type="ECO:0000256" key="1">
    <source>
        <dbReference type="ARBA" id="ARBA00022533"/>
    </source>
</evidence>
<accession>A0AAW2KJZ9</accession>
<comment type="caution">
    <text evidence="2">The sequence shown here is derived from an EMBL/GenBank/DDBJ whole genome shotgun (WGS) entry which is preliminary data.</text>
</comment>